<dbReference type="Proteomes" id="UP000243978">
    <property type="component" value="Unassembled WGS sequence"/>
</dbReference>
<dbReference type="GO" id="GO:0016747">
    <property type="term" value="F:acyltransferase activity, transferring groups other than amino-acyl groups"/>
    <property type="evidence" value="ECO:0007669"/>
    <property type="project" value="InterPro"/>
</dbReference>
<keyword evidence="1 4" id="KW-0808">Transferase</keyword>
<dbReference type="CDD" id="cd04301">
    <property type="entry name" value="NAT_SF"/>
    <property type="match status" value="1"/>
</dbReference>
<name>A0A2T6BDM2_9RHOB</name>
<dbReference type="OrthoDB" id="118465at2"/>
<comment type="caution">
    <text evidence="4">The sequence shown here is derived from an EMBL/GenBank/DDBJ whole genome shotgun (WGS) entry which is preliminary data.</text>
</comment>
<dbReference type="PROSITE" id="PS51186">
    <property type="entry name" value="GNAT"/>
    <property type="match status" value="1"/>
</dbReference>
<dbReference type="InterPro" id="IPR016181">
    <property type="entry name" value="Acyl_CoA_acyltransferase"/>
</dbReference>
<dbReference type="Pfam" id="PF13673">
    <property type="entry name" value="Acetyltransf_10"/>
    <property type="match status" value="1"/>
</dbReference>
<dbReference type="InterPro" id="IPR050832">
    <property type="entry name" value="Bact_Acetyltransf"/>
</dbReference>
<sequence>MDIRPTTRADIPAVDALLARAYPVLLKPDYPASVLVTALPLISRAQPGLVTSGTYYGVFDGAILVGAGGWSMAAPGGASLRPGVAHVRHVVTDPARVRQGIGRAMMERVLFEARSAGAVQMACQATRTAVPFYAAMGFLALGEITVPLRGGIDFPAVQMKLDF</sequence>
<reference evidence="4 5" key="1">
    <citation type="submission" date="2018-04" db="EMBL/GenBank/DDBJ databases">
        <title>Genomic Encyclopedia of Archaeal and Bacterial Type Strains, Phase II (KMG-II): from individual species to whole genera.</title>
        <authorList>
            <person name="Goeker M."/>
        </authorList>
    </citation>
    <scope>NUCLEOTIDE SEQUENCE [LARGE SCALE GENOMIC DNA]</scope>
    <source>
        <strain evidence="4 5">DSM 100977</strain>
    </source>
</reference>
<evidence type="ECO:0000313" key="5">
    <source>
        <dbReference type="Proteomes" id="UP000243978"/>
    </source>
</evidence>
<dbReference type="Gene3D" id="3.40.630.30">
    <property type="match status" value="1"/>
</dbReference>
<accession>A0A2T6BDM2</accession>
<dbReference type="PANTHER" id="PTHR43877">
    <property type="entry name" value="AMINOALKYLPHOSPHONATE N-ACETYLTRANSFERASE-RELATED-RELATED"/>
    <property type="match status" value="1"/>
</dbReference>
<evidence type="ECO:0000256" key="2">
    <source>
        <dbReference type="ARBA" id="ARBA00023315"/>
    </source>
</evidence>
<gene>
    <name evidence="4" type="ORF">C8N43_2940</name>
</gene>
<dbReference type="SUPFAM" id="SSF55729">
    <property type="entry name" value="Acyl-CoA N-acyltransferases (Nat)"/>
    <property type="match status" value="1"/>
</dbReference>
<feature type="domain" description="N-acetyltransferase" evidence="3">
    <location>
        <begin position="1"/>
        <end position="163"/>
    </location>
</feature>
<dbReference type="InterPro" id="IPR000182">
    <property type="entry name" value="GNAT_dom"/>
</dbReference>
<proteinExistence type="predicted"/>
<evidence type="ECO:0000313" key="4">
    <source>
        <dbReference type="EMBL" id="PTX54134.1"/>
    </source>
</evidence>
<dbReference type="EMBL" id="QBKS01000002">
    <property type="protein sequence ID" value="PTX54134.1"/>
    <property type="molecule type" value="Genomic_DNA"/>
</dbReference>
<organism evidence="4 5">
    <name type="scientific">Litoreibacter ponti</name>
    <dbReference type="NCBI Taxonomy" id="1510457"/>
    <lineage>
        <taxon>Bacteria</taxon>
        <taxon>Pseudomonadati</taxon>
        <taxon>Pseudomonadota</taxon>
        <taxon>Alphaproteobacteria</taxon>
        <taxon>Rhodobacterales</taxon>
        <taxon>Roseobacteraceae</taxon>
        <taxon>Litoreibacter</taxon>
    </lineage>
</organism>
<evidence type="ECO:0000256" key="1">
    <source>
        <dbReference type="ARBA" id="ARBA00022679"/>
    </source>
</evidence>
<dbReference type="RefSeq" id="WP_107846497.1">
    <property type="nucleotide sequence ID" value="NZ_QBKS01000002.1"/>
</dbReference>
<dbReference type="AlphaFoldDB" id="A0A2T6BDM2"/>
<keyword evidence="2" id="KW-0012">Acyltransferase</keyword>
<keyword evidence="5" id="KW-1185">Reference proteome</keyword>
<evidence type="ECO:0000259" key="3">
    <source>
        <dbReference type="PROSITE" id="PS51186"/>
    </source>
</evidence>
<protein>
    <submittedName>
        <fullName evidence="4">GNAT family acetyltransferase</fullName>
    </submittedName>
</protein>